<dbReference type="GO" id="GO:0005576">
    <property type="term" value="C:extracellular region"/>
    <property type="evidence" value="ECO:0007669"/>
    <property type="project" value="UniProtKB-SubCell"/>
</dbReference>
<evidence type="ECO:0000256" key="8">
    <source>
        <dbReference type="RuleBase" id="RU000651"/>
    </source>
</evidence>
<evidence type="ECO:0000313" key="10">
    <source>
        <dbReference type="Proteomes" id="UP000504611"/>
    </source>
</evidence>
<dbReference type="SUPFAM" id="SSF54076">
    <property type="entry name" value="RNase A-like"/>
    <property type="match status" value="1"/>
</dbReference>
<dbReference type="GO" id="GO:0050830">
    <property type="term" value="P:defense response to Gram-positive bacterium"/>
    <property type="evidence" value="ECO:0007669"/>
    <property type="project" value="TreeGrafter"/>
</dbReference>
<keyword evidence="3" id="KW-0964">Secreted</keyword>
<comment type="similarity">
    <text evidence="2 8">Belongs to the pancreatic ribonuclease family.</text>
</comment>
<feature type="domain" description="Ribonuclease A-domain" evidence="9">
    <location>
        <begin position="18"/>
        <end position="135"/>
    </location>
</feature>
<dbReference type="PANTHER" id="PTHR11437:SF10">
    <property type="entry name" value="ANGIOGENIN-RELATED"/>
    <property type="match status" value="1"/>
</dbReference>
<evidence type="ECO:0000256" key="6">
    <source>
        <dbReference type="ARBA" id="ARBA00022801"/>
    </source>
</evidence>
<dbReference type="InterPro" id="IPR023412">
    <property type="entry name" value="RNaseA_domain"/>
</dbReference>
<dbReference type="GeneID" id="104948067"/>
<evidence type="ECO:0000256" key="2">
    <source>
        <dbReference type="ARBA" id="ARBA00005600"/>
    </source>
</evidence>
<keyword evidence="4 8" id="KW-0540">Nuclease</keyword>
<evidence type="ECO:0000313" key="11">
    <source>
        <dbReference type="RefSeq" id="XP_010772528.1"/>
    </source>
</evidence>
<keyword evidence="5 8" id="KW-0255">Endonuclease</keyword>
<gene>
    <name evidence="11" type="primary">LOC104948067</name>
</gene>
<dbReference type="KEGG" id="ncc:104948067"/>
<dbReference type="GO" id="GO:0004519">
    <property type="term" value="F:endonuclease activity"/>
    <property type="evidence" value="ECO:0007669"/>
    <property type="project" value="UniProtKB-KW"/>
</dbReference>
<dbReference type="RefSeq" id="XP_010772528.1">
    <property type="nucleotide sequence ID" value="XM_010774226.1"/>
</dbReference>
<protein>
    <submittedName>
        <fullName evidence="11">Ribonuclease-like</fullName>
    </submittedName>
</protein>
<organism evidence="10 11">
    <name type="scientific">Notothenia coriiceps</name>
    <name type="common">black rockcod</name>
    <dbReference type="NCBI Taxonomy" id="8208"/>
    <lineage>
        <taxon>Eukaryota</taxon>
        <taxon>Metazoa</taxon>
        <taxon>Chordata</taxon>
        <taxon>Craniata</taxon>
        <taxon>Vertebrata</taxon>
        <taxon>Euteleostomi</taxon>
        <taxon>Actinopterygii</taxon>
        <taxon>Neopterygii</taxon>
        <taxon>Teleostei</taxon>
        <taxon>Neoteleostei</taxon>
        <taxon>Acanthomorphata</taxon>
        <taxon>Eupercaria</taxon>
        <taxon>Perciformes</taxon>
        <taxon>Notothenioidei</taxon>
        <taxon>Nototheniidae</taxon>
        <taxon>Notothenia</taxon>
    </lineage>
</organism>
<evidence type="ECO:0000259" key="9">
    <source>
        <dbReference type="SMART" id="SM00092"/>
    </source>
</evidence>
<dbReference type="InterPro" id="IPR023411">
    <property type="entry name" value="RNaseA_AS"/>
</dbReference>
<dbReference type="GO" id="GO:0001525">
    <property type="term" value="P:angiogenesis"/>
    <property type="evidence" value="ECO:0007669"/>
    <property type="project" value="TreeGrafter"/>
</dbReference>
<dbReference type="GO" id="GO:0004540">
    <property type="term" value="F:RNA nuclease activity"/>
    <property type="evidence" value="ECO:0007669"/>
    <property type="project" value="TreeGrafter"/>
</dbReference>
<proteinExistence type="inferred from homology"/>
<keyword evidence="7" id="KW-1015">Disulfide bond</keyword>
<comment type="subcellular location">
    <subcellularLocation>
        <location evidence="1">Secreted</location>
    </subcellularLocation>
</comment>
<dbReference type="PROSITE" id="PS00127">
    <property type="entry name" value="RNASE_PANCREATIC"/>
    <property type="match status" value="1"/>
</dbReference>
<name>A0A6I9NB17_9TELE</name>
<evidence type="ECO:0000256" key="1">
    <source>
        <dbReference type="ARBA" id="ARBA00004613"/>
    </source>
</evidence>
<dbReference type="OrthoDB" id="8573660at2759"/>
<keyword evidence="6 8" id="KW-0378">Hydrolase</keyword>
<evidence type="ECO:0000256" key="4">
    <source>
        <dbReference type="ARBA" id="ARBA00022722"/>
    </source>
</evidence>
<dbReference type="GO" id="GO:0050829">
    <property type="term" value="P:defense response to Gram-negative bacterium"/>
    <property type="evidence" value="ECO:0007669"/>
    <property type="project" value="TreeGrafter"/>
</dbReference>
<evidence type="ECO:0000256" key="7">
    <source>
        <dbReference type="ARBA" id="ARBA00023157"/>
    </source>
</evidence>
<evidence type="ECO:0000256" key="3">
    <source>
        <dbReference type="ARBA" id="ARBA00022525"/>
    </source>
</evidence>
<feature type="chain" id="PRO_5027136370" evidence="8">
    <location>
        <begin position="18"/>
        <end position="139"/>
    </location>
</feature>
<keyword evidence="8" id="KW-0732">Signal</keyword>
<dbReference type="InterPro" id="IPR036816">
    <property type="entry name" value="RNaseA-like_dom_sf"/>
</dbReference>
<dbReference type="Pfam" id="PF00074">
    <property type="entry name" value="RnaseA"/>
    <property type="match status" value="1"/>
</dbReference>
<dbReference type="CDD" id="cd06265">
    <property type="entry name" value="RNase_A_canonical"/>
    <property type="match status" value="1"/>
</dbReference>
<accession>A0A6I9NB17</accession>
<dbReference type="PANTHER" id="PTHR11437">
    <property type="entry name" value="RIBONUCLEASE"/>
    <property type="match status" value="1"/>
</dbReference>
<dbReference type="InterPro" id="IPR001427">
    <property type="entry name" value="RNaseA"/>
</dbReference>
<dbReference type="SMART" id="SM00092">
    <property type="entry name" value="RNAse_Pc"/>
    <property type="match status" value="1"/>
</dbReference>
<evidence type="ECO:0000256" key="5">
    <source>
        <dbReference type="ARBA" id="ARBA00022759"/>
    </source>
</evidence>
<dbReference type="AlphaFoldDB" id="A0A6I9NB17"/>
<dbReference type="Gene3D" id="3.10.130.10">
    <property type="entry name" value="Ribonuclease A-like domain"/>
    <property type="match status" value="1"/>
</dbReference>
<feature type="signal peptide" evidence="8">
    <location>
        <begin position="1"/>
        <end position="17"/>
    </location>
</feature>
<dbReference type="GO" id="GO:0016787">
    <property type="term" value="F:hydrolase activity"/>
    <property type="evidence" value="ECO:0007669"/>
    <property type="project" value="UniProtKB-KW"/>
</dbReference>
<reference evidence="11" key="1">
    <citation type="submission" date="2025-08" db="UniProtKB">
        <authorList>
            <consortium name="RefSeq"/>
        </authorList>
    </citation>
    <scope>IDENTIFICATION</scope>
    <source>
        <tissue evidence="11">Muscle</tissue>
    </source>
</reference>
<dbReference type="Proteomes" id="UP000504611">
    <property type="component" value="Unplaced"/>
</dbReference>
<sequence length="139" mass="15541">MWISFACLLLLSATVSSMNGPHNKFVKQHIIKKMNVNRCDKEMGRKEITETDSSTCKDTNTFILATSREVTKVCGKAGKPYDGGLTISTQPFPIVVCRLKTGNNKPKCQYKGKSDTRYIVIRCEGKYPVHFAKDVFSLG</sequence>
<dbReference type="GO" id="GO:0003676">
    <property type="term" value="F:nucleic acid binding"/>
    <property type="evidence" value="ECO:0007669"/>
    <property type="project" value="InterPro"/>
</dbReference>
<keyword evidence="10" id="KW-1185">Reference proteome</keyword>